<gene>
    <name evidence="4" type="ORF">Amon01_000135600</name>
</gene>
<proteinExistence type="inferred from homology"/>
<dbReference type="SUPFAM" id="SSF52218">
    <property type="entry name" value="Flavoproteins"/>
    <property type="match status" value="1"/>
</dbReference>
<dbReference type="AlphaFoldDB" id="A0A9W7DCQ0"/>
<dbReference type="GO" id="GO:0003955">
    <property type="term" value="F:NAD(P)H dehydrogenase (quinone) activity"/>
    <property type="evidence" value="ECO:0007669"/>
    <property type="project" value="TreeGrafter"/>
</dbReference>
<protein>
    <submittedName>
        <fullName evidence="4">Unnamed protein product</fullName>
    </submittedName>
</protein>
<name>A0A9W7DCQ0_AMBMO</name>
<dbReference type="Pfam" id="PF02525">
    <property type="entry name" value="Flavodoxin_2"/>
    <property type="match status" value="1"/>
</dbReference>
<dbReference type="Proteomes" id="UP001165063">
    <property type="component" value="Unassembled WGS sequence"/>
</dbReference>
<reference evidence="4" key="1">
    <citation type="submission" date="2023-04" db="EMBL/GenBank/DDBJ databases">
        <title>Ambrosiozyma monospora NBRC 1965.</title>
        <authorList>
            <person name="Ichikawa N."/>
            <person name="Sato H."/>
            <person name="Tonouchi N."/>
        </authorList>
    </citation>
    <scope>NUCLEOTIDE SEQUENCE</scope>
    <source>
        <strain evidence="4">NBRC 1965</strain>
    </source>
</reference>
<dbReference type="GO" id="GO:0005829">
    <property type="term" value="C:cytosol"/>
    <property type="evidence" value="ECO:0007669"/>
    <property type="project" value="TreeGrafter"/>
</dbReference>
<dbReference type="Gene3D" id="3.40.50.360">
    <property type="match status" value="1"/>
</dbReference>
<dbReference type="PANTHER" id="PTHR10204">
    <property type="entry name" value="NAD P H OXIDOREDUCTASE-RELATED"/>
    <property type="match status" value="1"/>
</dbReference>
<evidence type="ECO:0000256" key="1">
    <source>
        <dbReference type="ARBA" id="ARBA00006252"/>
    </source>
</evidence>
<dbReference type="EMBL" id="BSXU01000412">
    <property type="protein sequence ID" value="GMG20603.1"/>
    <property type="molecule type" value="Genomic_DNA"/>
</dbReference>
<dbReference type="InterPro" id="IPR029039">
    <property type="entry name" value="Flavoprotein-like_sf"/>
</dbReference>
<dbReference type="OrthoDB" id="26889at2759"/>
<comment type="similarity">
    <text evidence="1">Belongs to the NAD(P)H dehydrogenase (quinone) family.</text>
</comment>
<comment type="caution">
    <text evidence="4">The sequence shown here is derived from an EMBL/GenBank/DDBJ whole genome shotgun (WGS) entry which is preliminary data.</text>
</comment>
<dbReference type="InterPro" id="IPR051545">
    <property type="entry name" value="NAD(P)H_dehydrogenase_qn"/>
</dbReference>
<dbReference type="InterPro" id="IPR003680">
    <property type="entry name" value="Flavodoxin_fold"/>
</dbReference>
<organism evidence="4 5">
    <name type="scientific">Ambrosiozyma monospora</name>
    <name type="common">Yeast</name>
    <name type="synonym">Endomycopsis monosporus</name>
    <dbReference type="NCBI Taxonomy" id="43982"/>
    <lineage>
        <taxon>Eukaryota</taxon>
        <taxon>Fungi</taxon>
        <taxon>Dikarya</taxon>
        <taxon>Ascomycota</taxon>
        <taxon>Saccharomycotina</taxon>
        <taxon>Pichiomycetes</taxon>
        <taxon>Pichiales</taxon>
        <taxon>Pichiaceae</taxon>
        <taxon>Ambrosiozyma</taxon>
    </lineage>
</organism>
<feature type="domain" description="Flavodoxin-like fold" evidence="3">
    <location>
        <begin position="1"/>
        <end position="213"/>
    </location>
</feature>
<keyword evidence="2" id="KW-0560">Oxidoreductase</keyword>
<sequence length="257" mass="29495">MKVLIVFAHPEPHGQSLNHSLFKVTIDELQKLGHEVKTSDLYAMNWKANVDADDFTAFDKVNDRLKINAEREKSYKNGTLSKDVLEEQEKLMWADFLILQFPLWWFSMPAIMKGWADRVLTNGFINVVSVKKNSPAGLFKGKRAMLLVTVGGPERSFSETGVSGDTFDLLFPIQHGILFYAGYQVMQPYLVWLANWLPEESFEKIADELRERLKNLETDEPIPFRAHNSGDYDEKTLSLKPEVLNPNVKGLRVHLRK</sequence>
<keyword evidence="5" id="KW-1185">Reference proteome</keyword>
<accession>A0A9W7DCQ0</accession>
<evidence type="ECO:0000313" key="5">
    <source>
        <dbReference type="Proteomes" id="UP001165063"/>
    </source>
</evidence>
<dbReference type="PANTHER" id="PTHR10204:SF34">
    <property type="entry name" value="NAD(P)H DEHYDROGENASE [QUINONE] 1 ISOFORM 1"/>
    <property type="match status" value="1"/>
</dbReference>
<evidence type="ECO:0000256" key="2">
    <source>
        <dbReference type="ARBA" id="ARBA00023002"/>
    </source>
</evidence>
<evidence type="ECO:0000259" key="3">
    <source>
        <dbReference type="Pfam" id="PF02525"/>
    </source>
</evidence>
<evidence type="ECO:0000313" key="4">
    <source>
        <dbReference type="EMBL" id="GMG20603.1"/>
    </source>
</evidence>